<sequence>MARSRQPFAPNLQKVLDRAPAPVARDLFNAPRRGSGPIVDFADLDPACDTAGLVEFVGKLDQDVLKELDDICRQVVDLSDAKGATSLTTVVNRKLYNTDIATYDAQPDELCKSIWVYTKFHNVFLDAQSFYTARRYRDHGKLYSAFEVADDASMEFAADGVDGEVLARRIGEALDLPSKSTVTAIDLPDTDTHPSSVMVAVRHGGALSSIQDHRDDGLRETRYYRPAEEAILIYTPSLRKLEVCARGYVVRDHASRAFAEVVLGQDLKSKPLTGRNFNLDRFGRSLQLPLPELEDVEIIHAKVTEIETRLGSWKRRLLLQVTIDDDIEDFANRFMGTTKAAASRFGYSRVAIAVAYKYRESGESGTLKLWVSSGNTSNAQNERDPKLRDLSLRLLEAWGIMNRQRLLDERERAFYFDDLLFLFDYPENEVAGAVLSNAGVDRKRLLSAQLLGKKGRQDIVLIDDDDGPVEAELDTGARQGTLTLEGSFGEDLGAVSEDDHVIYRINRAYLSEIVIDALKRELGASRATVSSDHIAEFGDVPIGFQTIPIYLVRALASLKKPEDLDLEFRRRHLAGPGLILSAGDTGIRYLGANVVIPLRRVISLEGDEIVLDPGALEQAYRSGQLLVMAGDAPQIILHGPKHATLHIPSRPPFNLFGETKILLFQRLVDAALNGEKDVRTSELMRGMGSKSPRQLFQSSEWAALHNAYICSVRTRTWRLCEDAPPPI</sequence>
<proteinExistence type="predicted"/>
<evidence type="ECO:0008006" key="3">
    <source>
        <dbReference type="Google" id="ProtNLM"/>
    </source>
</evidence>
<dbReference type="Proteomes" id="UP001209535">
    <property type="component" value="Unassembled WGS sequence"/>
</dbReference>
<comment type="caution">
    <text evidence="1">The sequence shown here is derived from an EMBL/GenBank/DDBJ whole genome shotgun (WGS) entry which is preliminary data.</text>
</comment>
<evidence type="ECO:0000313" key="2">
    <source>
        <dbReference type="Proteomes" id="UP001209535"/>
    </source>
</evidence>
<dbReference type="EMBL" id="JAOVQO010000011">
    <property type="protein sequence ID" value="MCU9848935.1"/>
    <property type="molecule type" value="Genomic_DNA"/>
</dbReference>
<name>A0ABT2XB20_9RHOB</name>
<keyword evidence="2" id="KW-1185">Reference proteome</keyword>
<reference evidence="1 2" key="1">
    <citation type="submission" date="2022-10" db="EMBL/GenBank/DDBJ databases">
        <title>Defluviimonas sp. nov., isolated from ocean surface sediments.</title>
        <authorList>
            <person name="He W."/>
            <person name="Wang L."/>
            <person name="Zhang D.-F."/>
        </authorList>
    </citation>
    <scope>NUCLEOTIDE SEQUENCE [LARGE SCALE GENOMIC DNA]</scope>
    <source>
        <strain evidence="1 2">WL0024</strain>
    </source>
</reference>
<dbReference type="RefSeq" id="WP_263336876.1">
    <property type="nucleotide sequence ID" value="NZ_JAOVQO010000011.1"/>
</dbReference>
<evidence type="ECO:0000313" key="1">
    <source>
        <dbReference type="EMBL" id="MCU9848935.1"/>
    </source>
</evidence>
<organism evidence="1 2">
    <name type="scientific">Albidovulum salinarum</name>
    <dbReference type="NCBI Taxonomy" id="2984153"/>
    <lineage>
        <taxon>Bacteria</taxon>
        <taxon>Pseudomonadati</taxon>
        <taxon>Pseudomonadota</taxon>
        <taxon>Alphaproteobacteria</taxon>
        <taxon>Rhodobacterales</taxon>
        <taxon>Paracoccaceae</taxon>
        <taxon>Albidovulum</taxon>
    </lineage>
</organism>
<accession>A0ABT2XB20</accession>
<gene>
    <name evidence="1" type="ORF">OEZ60_13065</name>
</gene>
<protein>
    <recommendedName>
        <fullName evidence="3">AIPR protein</fullName>
    </recommendedName>
</protein>